<reference evidence="1" key="1">
    <citation type="submission" date="2014-11" db="EMBL/GenBank/DDBJ databases">
        <authorList>
            <person name="Amaro Gonzalez C."/>
        </authorList>
    </citation>
    <scope>NUCLEOTIDE SEQUENCE</scope>
</reference>
<evidence type="ECO:0000313" key="1">
    <source>
        <dbReference type="EMBL" id="JAH31202.1"/>
    </source>
</evidence>
<protein>
    <submittedName>
        <fullName evidence="1">Uncharacterized protein</fullName>
    </submittedName>
</protein>
<dbReference type="EMBL" id="GBXM01077375">
    <property type="protein sequence ID" value="JAH31202.1"/>
    <property type="molecule type" value="Transcribed_RNA"/>
</dbReference>
<name>A0A0E9RQV6_ANGAN</name>
<organism evidence="1">
    <name type="scientific">Anguilla anguilla</name>
    <name type="common">European freshwater eel</name>
    <name type="synonym">Muraena anguilla</name>
    <dbReference type="NCBI Taxonomy" id="7936"/>
    <lineage>
        <taxon>Eukaryota</taxon>
        <taxon>Metazoa</taxon>
        <taxon>Chordata</taxon>
        <taxon>Craniata</taxon>
        <taxon>Vertebrata</taxon>
        <taxon>Euteleostomi</taxon>
        <taxon>Actinopterygii</taxon>
        <taxon>Neopterygii</taxon>
        <taxon>Teleostei</taxon>
        <taxon>Anguilliformes</taxon>
        <taxon>Anguillidae</taxon>
        <taxon>Anguilla</taxon>
    </lineage>
</organism>
<dbReference type="AlphaFoldDB" id="A0A0E9RQV6"/>
<reference evidence="1" key="2">
    <citation type="journal article" date="2015" name="Fish Shellfish Immunol.">
        <title>Early steps in the European eel (Anguilla anguilla)-Vibrio vulnificus interaction in the gills: Role of the RtxA13 toxin.</title>
        <authorList>
            <person name="Callol A."/>
            <person name="Pajuelo D."/>
            <person name="Ebbesson L."/>
            <person name="Teles M."/>
            <person name="MacKenzie S."/>
            <person name="Amaro C."/>
        </authorList>
    </citation>
    <scope>NUCLEOTIDE SEQUENCE</scope>
</reference>
<sequence length="22" mass="2626">MFNSQVRYSRCNLKSFSKYPAV</sequence>
<proteinExistence type="predicted"/>
<accession>A0A0E9RQV6</accession>